<dbReference type="EMBL" id="JADNRY010000001">
    <property type="protein sequence ID" value="KAF9078847.1"/>
    <property type="molecule type" value="Genomic_DNA"/>
</dbReference>
<comment type="caution">
    <text evidence="5">The sequence shown here is derived from an EMBL/GenBank/DDBJ whole genome shotgun (WGS) entry which is preliminary data.</text>
</comment>
<keyword evidence="3" id="KW-0949">S-adenosyl-L-methionine</keyword>
<comment type="pathway">
    <text evidence="1">Secondary metabolite biosynthesis.</text>
</comment>
<proteinExistence type="inferred from homology"/>
<dbReference type="Proteomes" id="UP000772434">
    <property type="component" value="Unassembled WGS sequence"/>
</dbReference>
<evidence type="ECO:0008006" key="7">
    <source>
        <dbReference type="Google" id="ProtNLM"/>
    </source>
</evidence>
<dbReference type="AlphaFoldDB" id="A0A9P5QC52"/>
<gene>
    <name evidence="5" type="ORF">BDP27DRAFT_1310277</name>
</gene>
<evidence type="ECO:0000256" key="2">
    <source>
        <dbReference type="ARBA" id="ARBA00022679"/>
    </source>
</evidence>
<evidence type="ECO:0000256" key="1">
    <source>
        <dbReference type="ARBA" id="ARBA00005179"/>
    </source>
</evidence>
<evidence type="ECO:0000313" key="5">
    <source>
        <dbReference type="EMBL" id="KAF9078847.1"/>
    </source>
</evidence>
<dbReference type="GO" id="GO:0016740">
    <property type="term" value="F:transferase activity"/>
    <property type="evidence" value="ECO:0007669"/>
    <property type="project" value="UniProtKB-KW"/>
</dbReference>
<accession>A0A9P5QC52</accession>
<dbReference type="OrthoDB" id="2094832at2759"/>
<keyword evidence="2" id="KW-0808">Transferase</keyword>
<comment type="similarity">
    <text evidence="4">Belongs to the class I-like SAM-binding methyltransferase superfamily.</text>
</comment>
<dbReference type="PANTHER" id="PTHR35897:SF1">
    <property type="entry name" value="METHYLTRANSFERASE AUSD"/>
    <property type="match status" value="1"/>
</dbReference>
<evidence type="ECO:0000256" key="4">
    <source>
        <dbReference type="ARBA" id="ARBA00038314"/>
    </source>
</evidence>
<name>A0A9P5QC52_9AGAR</name>
<protein>
    <recommendedName>
        <fullName evidence="7">Methyltransferase domain-containing protein</fullName>
    </recommendedName>
</protein>
<dbReference type="PANTHER" id="PTHR35897">
    <property type="entry name" value="METHYLTRANSFERASE AUSD"/>
    <property type="match status" value="1"/>
</dbReference>
<dbReference type="InterPro" id="IPR051654">
    <property type="entry name" value="Meroterpenoid_MTases"/>
</dbReference>
<organism evidence="5 6">
    <name type="scientific">Rhodocollybia butyracea</name>
    <dbReference type="NCBI Taxonomy" id="206335"/>
    <lineage>
        <taxon>Eukaryota</taxon>
        <taxon>Fungi</taxon>
        <taxon>Dikarya</taxon>
        <taxon>Basidiomycota</taxon>
        <taxon>Agaricomycotina</taxon>
        <taxon>Agaricomycetes</taxon>
        <taxon>Agaricomycetidae</taxon>
        <taxon>Agaricales</taxon>
        <taxon>Marasmiineae</taxon>
        <taxon>Omphalotaceae</taxon>
        <taxon>Rhodocollybia</taxon>
    </lineage>
</organism>
<dbReference type="InterPro" id="IPR029063">
    <property type="entry name" value="SAM-dependent_MTases_sf"/>
</dbReference>
<dbReference type="Gene3D" id="3.40.50.150">
    <property type="entry name" value="Vaccinia Virus protein VP39"/>
    <property type="match status" value="1"/>
</dbReference>
<reference evidence="5" key="1">
    <citation type="submission" date="2020-11" db="EMBL/GenBank/DDBJ databases">
        <authorList>
            <consortium name="DOE Joint Genome Institute"/>
            <person name="Ahrendt S."/>
            <person name="Riley R."/>
            <person name="Andreopoulos W."/>
            <person name="Labutti K."/>
            <person name="Pangilinan J."/>
            <person name="Ruiz-Duenas F.J."/>
            <person name="Barrasa J.M."/>
            <person name="Sanchez-Garcia M."/>
            <person name="Camarero S."/>
            <person name="Miyauchi S."/>
            <person name="Serrano A."/>
            <person name="Linde D."/>
            <person name="Babiker R."/>
            <person name="Drula E."/>
            <person name="Ayuso-Fernandez I."/>
            <person name="Pacheco R."/>
            <person name="Padilla G."/>
            <person name="Ferreira P."/>
            <person name="Barriuso J."/>
            <person name="Kellner H."/>
            <person name="Castanera R."/>
            <person name="Alfaro M."/>
            <person name="Ramirez L."/>
            <person name="Pisabarro A.G."/>
            <person name="Kuo A."/>
            <person name="Tritt A."/>
            <person name="Lipzen A."/>
            <person name="He G."/>
            <person name="Yan M."/>
            <person name="Ng V."/>
            <person name="Cullen D."/>
            <person name="Martin F."/>
            <person name="Rosso M.-N."/>
            <person name="Henrissat B."/>
            <person name="Hibbett D."/>
            <person name="Martinez A.T."/>
            <person name="Grigoriev I.V."/>
        </authorList>
    </citation>
    <scope>NUCLEOTIDE SEQUENCE</scope>
    <source>
        <strain evidence="5">AH 40177</strain>
    </source>
</reference>
<evidence type="ECO:0000256" key="3">
    <source>
        <dbReference type="ARBA" id="ARBA00022691"/>
    </source>
</evidence>
<keyword evidence="6" id="KW-1185">Reference proteome</keyword>
<dbReference type="SUPFAM" id="SSF53335">
    <property type="entry name" value="S-adenosyl-L-methionine-dependent methyltransferases"/>
    <property type="match status" value="1"/>
</dbReference>
<sequence length="295" mass="32767">MSSESSSALLPSQLTSRQSTVKANYQDIDHEDLALLHSLTGIKDEKELEGHINAVQKKANQIHAYPCIGLMSFTKFNIKLFPHYERVISIPKTRNDAIFLDVGCCVGNSLRKAVSDGWPVEQTVGTDLHTEFWDIGHELFRSTPDSFPAGFVGGDLFNDDILAQPNANTIISHTKDLRSLTSLTPLRGGVAAIYVCNFFHLFNSEKQLELARRLASLLTQSPGSVIFGSHGVTPSSNPGSANPASFHSAESFASMWTDVFEANTVEVFWEVKSRPKQRFSPLGRWDIIWWSVTRL</sequence>
<evidence type="ECO:0000313" key="6">
    <source>
        <dbReference type="Proteomes" id="UP000772434"/>
    </source>
</evidence>